<keyword evidence="2" id="KW-1185">Reference proteome</keyword>
<organism evidence="1 2">
    <name type="scientific">Cichorium intybus</name>
    <name type="common">Chicory</name>
    <dbReference type="NCBI Taxonomy" id="13427"/>
    <lineage>
        <taxon>Eukaryota</taxon>
        <taxon>Viridiplantae</taxon>
        <taxon>Streptophyta</taxon>
        <taxon>Embryophyta</taxon>
        <taxon>Tracheophyta</taxon>
        <taxon>Spermatophyta</taxon>
        <taxon>Magnoliopsida</taxon>
        <taxon>eudicotyledons</taxon>
        <taxon>Gunneridae</taxon>
        <taxon>Pentapetalae</taxon>
        <taxon>asterids</taxon>
        <taxon>campanulids</taxon>
        <taxon>Asterales</taxon>
        <taxon>Asteraceae</taxon>
        <taxon>Cichorioideae</taxon>
        <taxon>Cichorieae</taxon>
        <taxon>Cichoriinae</taxon>
        <taxon>Cichorium</taxon>
    </lineage>
</organism>
<accession>A0ACB9F908</accession>
<proteinExistence type="predicted"/>
<reference evidence="1 2" key="2">
    <citation type="journal article" date="2022" name="Mol. Ecol. Resour.">
        <title>The genomes of chicory, endive, great burdock and yacon provide insights into Asteraceae paleo-polyploidization history and plant inulin production.</title>
        <authorList>
            <person name="Fan W."/>
            <person name="Wang S."/>
            <person name="Wang H."/>
            <person name="Wang A."/>
            <person name="Jiang F."/>
            <person name="Liu H."/>
            <person name="Zhao H."/>
            <person name="Xu D."/>
            <person name="Zhang Y."/>
        </authorList>
    </citation>
    <scope>NUCLEOTIDE SEQUENCE [LARGE SCALE GENOMIC DNA]</scope>
    <source>
        <strain evidence="2">cv. Punajuju</strain>
        <tissue evidence="1">Leaves</tissue>
    </source>
</reference>
<gene>
    <name evidence="1" type="ORF">L2E82_17560</name>
</gene>
<comment type="caution">
    <text evidence="1">The sequence shown here is derived from an EMBL/GenBank/DDBJ whole genome shotgun (WGS) entry which is preliminary data.</text>
</comment>
<evidence type="ECO:0000313" key="1">
    <source>
        <dbReference type="EMBL" id="KAI3767440.1"/>
    </source>
</evidence>
<dbReference type="EMBL" id="CM042011">
    <property type="protein sequence ID" value="KAI3767440.1"/>
    <property type="molecule type" value="Genomic_DNA"/>
</dbReference>
<dbReference type="Proteomes" id="UP001055811">
    <property type="component" value="Linkage Group LG03"/>
</dbReference>
<reference evidence="2" key="1">
    <citation type="journal article" date="2022" name="Mol. Ecol. Resour.">
        <title>The genomes of chicory, endive, great burdock and yacon provide insights into Asteraceae palaeo-polyploidization history and plant inulin production.</title>
        <authorList>
            <person name="Fan W."/>
            <person name="Wang S."/>
            <person name="Wang H."/>
            <person name="Wang A."/>
            <person name="Jiang F."/>
            <person name="Liu H."/>
            <person name="Zhao H."/>
            <person name="Xu D."/>
            <person name="Zhang Y."/>
        </authorList>
    </citation>
    <scope>NUCLEOTIDE SEQUENCE [LARGE SCALE GENOMIC DNA]</scope>
    <source>
        <strain evidence="2">cv. Punajuju</strain>
    </source>
</reference>
<protein>
    <submittedName>
        <fullName evidence="1">Uncharacterized protein</fullName>
    </submittedName>
</protein>
<sequence length="68" mass="7960">MRGGKTVNRKNGQESRWRVVWESVVYKLYPQWESSPPIQKERRKKDTREKGNVTQVYLQVVVGAVVTV</sequence>
<name>A0ACB9F908_CICIN</name>
<evidence type="ECO:0000313" key="2">
    <source>
        <dbReference type="Proteomes" id="UP001055811"/>
    </source>
</evidence>